<reference evidence="2" key="1">
    <citation type="submission" date="2023-03" db="EMBL/GenBank/DDBJ databases">
        <title>Chromosome-level genomes of two armyworms, Mythimna separata and Mythimna loreyi, provide insights into the biosynthesis and reception of sex pheromones.</title>
        <authorList>
            <person name="Zhao H."/>
        </authorList>
    </citation>
    <scope>NUCLEOTIDE SEQUENCE</scope>
    <source>
        <strain evidence="2">BeijingLab</strain>
        <tissue evidence="2">Pupa</tissue>
    </source>
</reference>
<comment type="caution">
    <text evidence="2">The sequence shown here is derived from an EMBL/GenBank/DDBJ whole genome shotgun (WGS) entry which is preliminary data.</text>
</comment>
<keyword evidence="3" id="KW-1185">Reference proteome</keyword>
<name>A0AAD7YHT3_MYTSE</name>
<evidence type="ECO:0008006" key="4">
    <source>
        <dbReference type="Google" id="ProtNLM"/>
    </source>
</evidence>
<sequence length="197" mass="21095">MAPPPAVPVADHTSDDEDDAPEVTEVELRAVVRRFSVKKTAPGPDGVPGRVWVMGLRGLFSACMERGQFLLRWKIGKLVLIAKPGHPADSPSAYRPIVLLDEVGKLFKRVIADRLVGHLAQVGPDLADGQFGFRRGRSTVDAIMRVRRRAPHHDGGCGDSGQGRLGGVTSPMPSNPFPGVASGRHLGTMRCPPTSVV</sequence>
<organism evidence="2 3">
    <name type="scientific">Mythimna separata</name>
    <name type="common">Oriental armyworm</name>
    <name type="synonym">Pseudaletia separata</name>
    <dbReference type="NCBI Taxonomy" id="271217"/>
    <lineage>
        <taxon>Eukaryota</taxon>
        <taxon>Metazoa</taxon>
        <taxon>Ecdysozoa</taxon>
        <taxon>Arthropoda</taxon>
        <taxon>Hexapoda</taxon>
        <taxon>Insecta</taxon>
        <taxon>Pterygota</taxon>
        <taxon>Neoptera</taxon>
        <taxon>Endopterygota</taxon>
        <taxon>Lepidoptera</taxon>
        <taxon>Glossata</taxon>
        <taxon>Ditrysia</taxon>
        <taxon>Noctuoidea</taxon>
        <taxon>Noctuidae</taxon>
        <taxon>Noctuinae</taxon>
        <taxon>Hadenini</taxon>
        <taxon>Mythimna</taxon>
    </lineage>
</organism>
<evidence type="ECO:0000313" key="2">
    <source>
        <dbReference type="EMBL" id="KAJ8714776.1"/>
    </source>
</evidence>
<gene>
    <name evidence="2" type="ORF">PYW07_003001</name>
</gene>
<accession>A0AAD7YHT3</accession>
<feature type="region of interest" description="Disordered" evidence="1">
    <location>
        <begin position="177"/>
        <end position="197"/>
    </location>
</feature>
<proteinExistence type="predicted"/>
<evidence type="ECO:0000256" key="1">
    <source>
        <dbReference type="SAM" id="MobiDB-lite"/>
    </source>
</evidence>
<dbReference type="EMBL" id="JARGEI010000019">
    <property type="protein sequence ID" value="KAJ8714776.1"/>
    <property type="molecule type" value="Genomic_DNA"/>
</dbReference>
<protein>
    <recommendedName>
        <fullName evidence="4">Reverse transcriptase domain-containing protein</fullName>
    </recommendedName>
</protein>
<feature type="region of interest" description="Disordered" evidence="1">
    <location>
        <begin position="1"/>
        <end position="22"/>
    </location>
</feature>
<dbReference type="Proteomes" id="UP001231518">
    <property type="component" value="Chromosome 13"/>
</dbReference>
<evidence type="ECO:0000313" key="3">
    <source>
        <dbReference type="Proteomes" id="UP001231518"/>
    </source>
</evidence>
<dbReference type="AlphaFoldDB" id="A0AAD7YHT3"/>
<dbReference type="PANTHER" id="PTHR19446">
    <property type="entry name" value="REVERSE TRANSCRIPTASES"/>
    <property type="match status" value="1"/>
</dbReference>